<sequence length="57" mass="6537">MDKFLEDKVDVLEIQNLEKLKSELHDDLKLSLNSPENHLSIEELDALLEGTLNKYGV</sequence>
<dbReference type="Proteomes" id="UP001597414">
    <property type="component" value="Unassembled WGS sequence"/>
</dbReference>
<name>A0ABW5BF76_9BACT</name>
<proteinExistence type="predicted"/>
<keyword evidence="2" id="KW-1185">Reference proteome</keyword>
<reference evidence="2" key="1">
    <citation type="journal article" date="2019" name="Int. J. Syst. Evol. Microbiol.">
        <title>The Global Catalogue of Microorganisms (GCM) 10K type strain sequencing project: providing services to taxonomists for standard genome sequencing and annotation.</title>
        <authorList>
            <consortium name="The Broad Institute Genomics Platform"/>
            <consortium name="The Broad Institute Genome Sequencing Center for Infectious Disease"/>
            <person name="Wu L."/>
            <person name="Ma J."/>
        </authorList>
    </citation>
    <scope>NUCLEOTIDE SEQUENCE [LARGE SCALE GENOMIC DNA]</scope>
    <source>
        <strain evidence="2">KCTC 19812</strain>
    </source>
</reference>
<accession>A0ABW5BF76</accession>
<evidence type="ECO:0000313" key="2">
    <source>
        <dbReference type="Proteomes" id="UP001597414"/>
    </source>
</evidence>
<protein>
    <submittedName>
        <fullName evidence="1">Uncharacterized protein</fullName>
    </submittedName>
</protein>
<dbReference type="RefSeq" id="WP_380805249.1">
    <property type="nucleotide sequence ID" value="NZ_JBHUIV010000025.1"/>
</dbReference>
<evidence type="ECO:0000313" key="1">
    <source>
        <dbReference type="EMBL" id="MFD2203195.1"/>
    </source>
</evidence>
<gene>
    <name evidence="1" type="ORF">ACFSKV_16580</name>
</gene>
<dbReference type="EMBL" id="JBHUIV010000025">
    <property type="protein sequence ID" value="MFD2203195.1"/>
    <property type="molecule type" value="Genomic_DNA"/>
</dbReference>
<organism evidence="1 2">
    <name type="scientific">Shivajiella indica</name>
    <dbReference type="NCBI Taxonomy" id="872115"/>
    <lineage>
        <taxon>Bacteria</taxon>
        <taxon>Pseudomonadati</taxon>
        <taxon>Bacteroidota</taxon>
        <taxon>Cytophagia</taxon>
        <taxon>Cytophagales</taxon>
        <taxon>Cyclobacteriaceae</taxon>
        <taxon>Shivajiella</taxon>
    </lineage>
</organism>
<comment type="caution">
    <text evidence="1">The sequence shown here is derived from an EMBL/GenBank/DDBJ whole genome shotgun (WGS) entry which is preliminary data.</text>
</comment>